<evidence type="ECO:0000313" key="4">
    <source>
        <dbReference type="EMBL" id="GGR08479.1"/>
    </source>
</evidence>
<comment type="caution">
    <text evidence="4">The sequence shown here is derived from an EMBL/GenBank/DDBJ whole genome shotgun (WGS) entry which is preliminary data.</text>
</comment>
<evidence type="ECO:0000313" key="5">
    <source>
        <dbReference type="Proteomes" id="UP000656732"/>
    </source>
</evidence>
<dbReference type="EMBL" id="BMTU01000021">
    <property type="protein sequence ID" value="GGR08479.1"/>
    <property type="molecule type" value="Genomic_DNA"/>
</dbReference>
<proteinExistence type="predicted"/>
<accession>A0A918F511</accession>
<dbReference type="InterPro" id="IPR027417">
    <property type="entry name" value="P-loop_NTPase"/>
</dbReference>
<dbReference type="Proteomes" id="UP000656732">
    <property type="component" value="Unassembled WGS sequence"/>
</dbReference>
<dbReference type="PANTHER" id="PTHR46844">
    <property type="entry name" value="SLR5058 PROTEIN"/>
    <property type="match status" value="1"/>
</dbReference>
<keyword evidence="1" id="KW-0547">Nucleotide-binding</keyword>
<dbReference type="SUPFAM" id="SSF52540">
    <property type="entry name" value="P-loop containing nucleoside triphosphate hydrolases"/>
    <property type="match status" value="1"/>
</dbReference>
<dbReference type="Pfam" id="PF05729">
    <property type="entry name" value="NACHT"/>
    <property type="match status" value="1"/>
</dbReference>
<dbReference type="InterPro" id="IPR032675">
    <property type="entry name" value="LRR_dom_sf"/>
</dbReference>
<dbReference type="PROSITE" id="PS50837">
    <property type="entry name" value="NACHT"/>
    <property type="match status" value="1"/>
</dbReference>
<feature type="domain" description="NACHT" evidence="3">
    <location>
        <begin position="241"/>
        <end position="576"/>
    </location>
</feature>
<keyword evidence="2 4" id="KW-0067">ATP-binding</keyword>
<dbReference type="Gene3D" id="3.40.50.300">
    <property type="entry name" value="P-loop containing nucleotide triphosphate hydrolases"/>
    <property type="match status" value="1"/>
</dbReference>
<sequence length="919" mass="101942">MKEGPGAGLVDRPVRLSSLVSFRGEKRTLSEKDVRSLAARLVRQAAESPGEAPFPRDEETAVTDALTARLLVLGELEMDDVQAVRLGYRELARALHLQAATRDLSADASLFLDSLTEWACLHIINFFTQRSTFVARTLVEQSRDHAELIAKLDVLIARTPRPDGRDAAFEQRYLSYITKKHGRLQIYGIDLLNSPGKWPLDVAYMRLEATSPVDAYEDFLRRHPRFRQGRQPVDEVLAGHDRVLLRGEAGSGKTTLIQWLAVSAARPDPDDRMAYLAGLIPFVLPLRTLTRHGGQLPAPKDFLAAVGSPLAGEEPPGWPSRVLTSGRGLLLIDGIDEVPESERAHAHGWLSDLAEAYPGNRWLVTSRPSAVAEEWLTAEGFGELRLSSMRPADVRSFVVRWHEAARTGVSADDEALASYESRLLDSIRTKPDLGRLATNPLMCGLICALHRDRHGFLPIGRKELYQAALSMLLIRRDRERGVTGPELREEPQLQILQRLAYWLIKDGRTELTRDRALVEIGKALPALPEMAALGDPETVLAHLLNRSGLLRAPTAETIDFCHRTFQDFLGARALLDEGTFGMVRKHAADDQWEDVIRMAVAQGRPRDRADVLRELLHDGSARAVVLAASCLEQATELDPAVRAELEHSMSALLPPRTPEAVTTLASVGPLALDFLPGPEELAGAWPASDSDDYAQLCVRTASLIGTDEAIPYLARFNDHPSLRVRSQLALFWHRFPIETYGREVIAQLPYDDLYLIAHSVAELRALRELGGRPWMRLVGDFTATSLLVYLDPSQLTRLDLRGTVDDMSVLGEFPLLEVVSVSECPDSTSLASLQKLPELRHLRLSARHAARSARSGVRFPQVHRLDLHDTYTDAMLEPLPQAYPSVDTLCLYAAPSPDHRLDQARLHALFPHASISVTV</sequence>
<dbReference type="InterPro" id="IPR007111">
    <property type="entry name" value="NACHT_NTPase"/>
</dbReference>
<evidence type="ECO:0000259" key="3">
    <source>
        <dbReference type="PROSITE" id="PS50837"/>
    </source>
</evidence>
<dbReference type="Pfam" id="PF22733">
    <property type="entry name" value="NNH1"/>
    <property type="match status" value="1"/>
</dbReference>
<dbReference type="SUPFAM" id="SSF52047">
    <property type="entry name" value="RNI-like"/>
    <property type="match status" value="1"/>
</dbReference>
<evidence type="ECO:0000256" key="2">
    <source>
        <dbReference type="ARBA" id="ARBA00022840"/>
    </source>
</evidence>
<dbReference type="Gene3D" id="3.80.10.10">
    <property type="entry name" value="Ribonuclease Inhibitor"/>
    <property type="match status" value="1"/>
</dbReference>
<keyword evidence="5" id="KW-1185">Reference proteome</keyword>
<dbReference type="GO" id="GO:0005524">
    <property type="term" value="F:ATP binding"/>
    <property type="evidence" value="ECO:0007669"/>
    <property type="project" value="UniProtKB-KW"/>
</dbReference>
<evidence type="ECO:0000256" key="1">
    <source>
        <dbReference type="ARBA" id="ARBA00022741"/>
    </source>
</evidence>
<reference evidence="4" key="1">
    <citation type="journal article" date="2014" name="Int. J. Syst. Evol. Microbiol.">
        <title>Complete genome sequence of Corynebacterium casei LMG S-19264T (=DSM 44701T), isolated from a smear-ripened cheese.</title>
        <authorList>
            <consortium name="US DOE Joint Genome Institute (JGI-PGF)"/>
            <person name="Walter F."/>
            <person name="Albersmeier A."/>
            <person name="Kalinowski J."/>
            <person name="Ruckert C."/>
        </authorList>
    </citation>
    <scope>NUCLEOTIDE SEQUENCE</scope>
    <source>
        <strain evidence="4">JCM 4403</strain>
    </source>
</reference>
<gene>
    <name evidence="4" type="ORF">GCM10010280_65400</name>
</gene>
<name>A0A918F511_9ACTN</name>
<dbReference type="InterPro" id="IPR054547">
    <property type="entry name" value="NNH1"/>
</dbReference>
<protein>
    <submittedName>
        <fullName evidence="4">ATP-binding protein</fullName>
    </submittedName>
</protein>
<reference evidence="4" key="2">
    <citation type="submission" date="2020-09" db="EMBL/GenBank/DDBJ databases">
        <authorList>
            <person name="Sun Q."/>
            <person name="Ohkuma M."/>
        </authorList>
    </citation>
    <scope>NUCLEOTIDE SEQUENCE</scope>
    <source>
        <strain evidence="4">JCM 4403</strain>
    </source>
</reference>
<dbReference type="AlphaFoldDB" id="A0A918F511"/>
<organism evidence="4 5">
    <name type="scientific">Streptomyces pilosus</name>
    <dbReference type="NCBI Taxonomy" id="28893"/>
    <lineage>
        <taxon>Bacteria</taxon>
        <taxon>Bacillati</taxon>
        <taxon>Actinomycetota</taxon>
        <taxon>Actinomycetes</taxon>
        <taxon>Kitasatosporales</taxon>
        <taxon>Streptomycetaceae</taxon>
        <taxon>Streptomyces</taxon>
    </lineage>
</organism>
<dbReference type="PANTHER" id="PTHR46844:SF1">
    <property type="entry name" value="SLR5058 PROTEIN"/>
    <property type="match status" value="1"/>
</dbReference>